<dbReference type="EC" id="1.8.4.11" evidence="4"/>
<dbReference type="PANTHER" id="PTHR43774">
    <property type="entry name" value="PEPTIDE METHIONINE SULFOXIDE REDUCTASE"/>
    <property type="match status" value="1"/>
</dbReference>
<proteinExistence type="inferred from homology"/>
<reference evidence="6 9" key="2">
    <citation type="submission" date="2020-08" db="EMBL/GenBank/DDBJ databases">
        <title>Genomic Encyclopedia of Type Strains, Phase III (KMG-III): the genomes of soil and plant-associated and newly described type strains.</title>
        <authorList>
            <person name="Whitman W."/>
        </authorList>
    </citation>
    <scope>NUCLEOTIDE SEQUENCE [LARGE SCALE GENOMIC DNA]</scope>
    <source>
        <strain evidence="6 9">CECT 7753</strain>
    </source>
</reference>
<feature type="domain" description="Peptide methionine sulphoxide reductase MsrA" evidence="5">
    <location>
        <begin position="7"/>
        <end position="156"/>
    </location>
</feature>
<evidence type="ECO:0000256" key="1">
    <source>
        <dbReference type="ARBA" id="ARBA00023002"/>
    </source>
</evidence>
<name>A0A4P8HQE4_9BURK</name>
<comment type="function">
    <text evidence="4">Has an important function as a repair enzyme for proteins that have been inactivated by oxidation. Catalyzes the reversible oxidation-reduction of methionine sulfoxide in proteins to methionine.</text>
</comment>
<dbReference type="EMBL" id="CP040017">
    <property type="protein sequence ID" value="QCP11997.1"/>
    <property type="molecule type" value="Genomic_DNA"/>
</dbReference>
<comment type="similarity">
    <text evidence="4">Belongs to the MsrA Met sulfoxide reductase family.</text>
</comment>
<dbReference type="InterPro" id="IPR036509">
    <property type="entry name" value="Met_Sox_Rdtase_MsrA_sf"/>
</dbReference>
<evidence type="ECO:0000256" key="4">
    <source>
        <dbReference type="HAMAP-Rule" id="MF_01401"/>
    </source>
</evidence>
<evidence type="ECO:0000313" key="9">
    <source>
        <dbReference type="Proteomes" id="UP000584325"/>
    </source>
</evidence>
<dbReference type="NCBIfam" id="TIGR00401">
    <property type="entry name" value="msrA"/>
    <property type="match status" value="1"/>
</dbReference>
<dbReference type="EMBL" id="JACHXS010000002">
    <property type="protein sequence ID" value="MBB3220480.1"/>
    <property type="molecule type" value="Genomic_DNA"/>
</dbReference>
<dbReference type="InterPro" id="IPR002569">
    <property type="entry name" value="Met_Sox_Rdtase_MsrA_dom"/>
</dbReference>
<evidence type="ECO:0000256" key="3">
    <source>
        <dbReference type="ARBA" id="ARBA00048782"/>
    </source>
</evidence>
<comment type="catalytic activity">
    <reaction evidence="2 4">
        <text>L-methionyl-[protein] + [thioredoxin]-disulfide + H2O = L-methionyl-(S)-S-oxide-[protein] + [thioredoxin]-dithiol</text>
        <dbReference type="Rhea" id="RHEA:14217"/>
        <dbReference type="Rhea" id="RHEA-COMP:10698"/>
        <dbReference type="Rhea" id="RHEA-COMP:10700"/>
        <dbReference type="Rhea" id="RHEA-COMP:12313"/>
        <dbReference type="Rhea" id="RHEA-COMP:12315"/>
        <dbReference type="ChEBI" id="CHEBI:15377"/>
        <dbReference type="ChEBI" id="CHEBI:16044"/>
        <dbReference type="ChEBI" id="CHEBI:29950"/>
        <dbReference type="ChEBI" id="CHEBI:44120"/>
        <dbReference type="ChEBI" id="CHEBI:50058"/>
        <dbReference type="EC" id="1.8.4.11"/>
    </reaction>
</comment>
<dbReference type="Pfam" id="PF01625">
    <property type="entry name" value="PMSR"/>
    <property type="match status" value="1"/>
</dbReference>
<keyword evidence="1 4" id="KW-0560">Oxidoreductase</keyword>
<reference evidence="7 8" key="1">
    <citation type="submission" date="2019-05" db="EMBL/GenBank/DDBJ databases">
        <title>Draft Genome Sequences of Six Type Strains of the Genus Massilia.</title>
        <authorList>
            <person name="Miess H."/>
            <person name="Frediansyhah A."/>
            <person name="Gross H."/>
        </authorList>
    </citation>
    <scope>NUCLEOTIDE SEQUENCE [LARGE SCALE GENOMIC DNA]</scope>
    <source>
        <strain evidence="7 8">DSMZ 26121</strain>
    </source>
</reference>
<feature type="active site" evidence="4">
    <location>
        <position position="13"/>
    </location>
</feature>
<dbReference type="OrthoDB" id="4174719at2"/>
<dbReference type="GO" id="GO:0008113">
    <property type="term" value="F:peptide-methionine (S)-S-oxide reductase activity"/>
    <property type="evidence" value="ECO:0007669"/>
    <property type="project" value="UniProtKB-UniRule"/>
</dbReference>
<accession>A0A4P8HQE4</accession>
<sequence length="176" mass="19639">MAQSEIAVLGGGCFWCTEAVYLEVKGIGKVESGYTGGPQPDPTYEQVCSGTTGHAEVVRLEFDPAVISYRDILEIFFTIHDPTTLNRQGNDVGTQYRSVIYFQSPEQEATARQVIAEMAHVWDAPIVTELSPAQPYYKAEDYHQNYFAQHPLQGYCAFVVGPKVAKFRKMHGARLK</sequence>
<protein>
    <recommendedName>
        <fullName evidence="4">Peptide methionine sulfoxide reductase MsrA</fullName>
        <shortName evidence="4">Protein-methionine-S-oxide reductase</shortName>
        <ecNumber evidence="4">1.8.4.11</ecNumber>
    </recommendedName>
    <alternativeName>
        <fullName evidence="4">Peptide-methionine (S)-S-oxide reductase</fullName>
        <shortName evidence="4">Peptide Met(O) reductase</shortName>
    </alternativeName>
</protein>
<evidence type="ECO:0000259" key="5">
    <source>
        <dbReference type="Pfam" id="PF01625"/>
    </source>
</evidence>
<evidence type="ECO:0000313" key="8">
    <source>
        <dbReference type="Proteomes" id="UP000298763"/>
    </source>
</evidence>
<dbReference type="PANTHER" id="PTHR43774:SF1">
    <property type="entry name" value="PEPTIDE METHIONINE SULFOXIDE REDUCTASE MSRA 2"/>
    <property type="match status" value="1"/>
</dbReference>
<dbReference type="Proteomes" id="UP000584325">
    <property type="component" value="Unassembled WGS sequence"/>
</dbReference>
<comment type="catalytic activity">
    <reaction evidence="3 4">
        <text>[thioredoxin]-disulfide + L-methionine + H2O = L-methionine (S)-S-oxide + [thioredoxin]-dithiol</text>
        <dbReference type="Rhea" id="RHEA:19993"/>
        <dbReference type="Rhea" id="RHEA-COMP:10698"/>
        <dbReference type="Rhea" id="RHEA-COMP:10700"/>
        <dbReference type="ChEBI" id="CHEBI:15377"/>
        <dbReference type="ChEBI" id="CHEBI:29950"/>
        <dbReference type="ChEBI" id="CHEBI:50058"/>
        <dbReference type="ChEBI" id="CHEBI:57844"/>
        <dbReference type="ChEBI" id="CHEBI:58772"/>
        <dbReference type="EC" id="1.8.4.11"/>
    </reaction>
</comment>
<organism evidence="6 9">
    <name type="scientific">Pseudoduganella umbonata</name>
    <dbReference type="NCBI Taxonomy" id="864828"/>
    <lineage>
        <taxon>Bacteria</taxon>
        <taxon>Pseudomonadati</taxon>
        <taxon>Pseudomonadota</taxon>
        <taxon>Betaproteobacteria</taxon>
        <taxon>Burkholderiales</taxon>
        <taxon>Oxalobacteraceae</taxon>
        <taxon>Telluria group</taxon>
        <taxon>Pseudoduganella</taxon>
    </lineage>
</organism>
<dbReference type="AlphaFoldDB" id="A0A4P8HQE4"/>
<gene>
    <name evidence="4 7" type="primary">msrA</name>
    <name evidence="7" type="ORF">FCL38_17440</name>
    <name evidence="6" type="ORF">FHS02_001279</name>
</gene>
<dbReference type="Proteomes" id="UP000298763">
    <property type="component" value="Chromosome"/>
</dbReference>
<keyword evidence="8" id="KW-1185">Reference proteome</keyword>
<evidence type="ECO:0000313" key="6">
    <source>
        <dbReference type="EMBL" id="MBB3220480.1"/>
    </source>
</evidence>
<evidence type="ECO:0000313" key="7">
    <source>
        <dbReference type="EMBL" id="QCP11997.1"/>
    </source>
</evidence>
<dbReference type="RefSeq" id="WP_137314839.1">
    <property type="nucleotide sequence ID" value="NZ_CP040017.1"/>
</dbReference>
<dbReference type="Gene3D" id="3.30.1060.10">
    <property type="entry name" value="Peptide methionine sulphoxide reductase MsrA"/>
    <property type="match status" value="1"/>
</dbReference>
<evidence type="ECO:0000256" key="2">
    <source>
        <dbReference type="ARBA" id="ARBA00047806"/>
    </source>
</evidence>
<dbReference type="HAMAP" id="MF_01401">
    <property type="entry name" value="MsrA"/>
    <property type="match status" value="1"/>
</dbReference>
<dbReference type="SUPFAM" id="SSF55068">
    <property type="entry name" value="Peptide methionine sulfoxide reductase"/>
    <property type="match status" value="1"/>
</dbReference>